<dbReference type="KEGG" id="gom:D7316_04476"/>
<feature type="domain" description="DUF6779" evidence="3">
    <location>
        <begin position="49"/>
        <end position="152"/>
    </location>
</feature>
<evidence type="ECO:0000313" key="4">
    <source>
        <dbReference type="EMBL" id="AZG47864.1"/>
    </source>
</evidence>
<dbReference type="AlphaFoldDB" id="A0A3G8JRU4"/>
<keyword evidence="2" id="KW-1133">Transmembrane helix</keyword>
<dbReference type="EMBL" id="CP033972">
    <property type="protein sequence ID" value="AZG47864.1"/>
    <property type="molecule type" value="Genomic_DNA"/>
</dbReference>
<feature type="region of interest" description="Disordered" evidence="1">
    <location>
        <begin position="280"/>
        <end position="413"/>
    </location>
</feature>
<keyword evidence="2" id="KW-0472">Membrane</keyword>
<feature type="compositionally biased region" description="Low complexity" evidence="1">
    <location>
        <begin position="281"/>
        <end position="293"/>
    </location>
</feature>
<evidence type="ECO:0000313" key="5">
    <source>
        <dbReference type="Proteomes" id="UP000271469"/>
    </source>
</evidence>
<dbReference type="RefSeq" id="WP_124710164.1">
    <property type="nucleotide sequence ID" value="NZ_CP033972.1"/>
</dbReference>
<evidence type="ECO:0000259" key="3">
    <source>
        <dbReference type="Pfam" id="PF20570"/>
    </source>
</evidence>
<feature type="transmembrane region" description="Helical" evidence="2">
    <location>
        <begin position="45"/>
        <end position="65"/>
    </location>
</feature>
<organism evidence="4 5">
    <name type="scientific">Gordonia insulae</name>
    <dbReference type="NCBI Taxonomy" id="2420509"/>
    <lineage>
        <taxon>Bacteria</taxon>
        <taxon>Bacillati</taxon>
        <taxon>Actinomycetota</taxon>
        <taxon>Actinomycetes</taxon>
        <taxon>Mycobacteriales</taxon>
        <taxon>Gordoniaceae</taxon>
        <taxon>Gordonia</taxon>
    </lineage>
</organism>
<reference evidence="4 5" key="1">
    <citation type="submission" date="2018-11" db="EMBL/GenBank/DDBJ databases">
        <title>Gordonia insulae sp. nov., isolated from an island soil.</title>
        <authorList>
            <person name="Kim Y.S."/>
            <person name="Kim S.B."/>
        </authorList>
    </citation>
    <scope>NUCLEOTIDE SEQUENCE [LARGE SCALE GENOMIC DNA]</scope>
    <source>
        <strain evidence="4 5">MMS17-SY073</strain>
    </source>
</reference>
<sequence length="413" mass="43947">MTTSNGRSTESRRSGRSVGQWLLGLLIVLAIVASVLMVFTDQLSVSGSLAVIAALWAAVIGAILVTKFRRQAESAEAKSRDLRLVYELQLEREIAARRQYELDVETTIRKEVSAESNAELADLKTQVLALRSSLEMLLGESLPDTRTALPSEKLRELASGIGDDRRVHQGYGQPFRTDDSVLAAQDFAATAPAADLGRHIPTDVDPNEMTEVIPIITDDAPMSGRIATEVPEEPVDQVEDAVIAETDETTYATAASGVAPTDVVTGGPTTYVDETPTDEWATSAQAAQTQPTADGLPEIDPEPAAPEPAAPEPAAPEPAAPEPEVEVEPEAAAVPETIPDDEPVEATPGPTFGAPGRHETTGDSVSPSLQGRRRRRDDDDGESAHSAGLPVSELLSQLRQSNATGGGRRRRED</sequence>
<dbReference type="OrthoDB" id="4774085at2"/>
<dbReference type="Proteomes" id="UP000271469">
    <property type="component" value="Chromosome"/>
</dbReference>
<dbReference type="InterPro" id="IPR046706">
    <property type="entry name" value="DUF6779"/>
</dbReference>
<gene>
    <name evidence="4" type="ORF">D7316_04476</name>
</gene>
<feature type="compositionally biased region" description="Pro residues" evidence="1">
    <location>
        <begin position="303"/>
        <end position="321"/>
    </location>
</feature>
<feature type="transmembrane region" description="Helical" evidence="2">
    <location>
        <begin position="21"/>
        <end position="39"/>
    </location>
</feature>
<dbReference type="Pfam" id="PF20570">
    <property type="entry name" value="DUF6779"/>
    <property type="match status" value="1"/>
</dbReference>
<accession>A0A3G8JRU4</accession>
<name>A0A3G8JRU4_9ACTN</name>
<feature type="compositionally biased region" description="Polar residues" evidence="1">
    <location>
        <begin position="394"/>
        <end position="403"/>
    </location>
</feature>
<evidence type="ECO:0000256" key="1">
    <source>
        <dbReference type="SAM" id="MobiDB-lite"/>
    </source>
</evidence>
<keyword evidence="2" id="KW-0812">Transmembrane</keyword>
<evidence type="ECO:0000256" key="2">
    <source>
        <dbReference type="SAM" id="Phobius"/>
    </source>
</evidence>
<keyword evidence="5" id="KW-1185">Reference proteome</keyword>
<protein>
    <recommendedName>
        <fullName evidence="3">DUF6779 domain-containing protein</fullName>
    </recommendedName>
</protein>
<proteinExistence type="predicted"/>